<evidence type="ECO:0000313" key="2">
    <source>
        <dbReference type="Proteomes" id="UP001319180"/>
    </source>
</evidence>
<reference evidence="1 2" key="1">
    <citation type="submission" date="2021-05" db="EMBL/GenBank/DDBJ databases">
        <title>A Polyphasic approach of four new species of the genus Ohtaekwangia: Ohtaekwangia histidinii sp. nov., Ohtaekwangia cretensis sp. nov., Ohtaekwangia indiensis sp. nov., Ohtaekwangia reichenbachii sp. nov. from diverse environment.</title>
        <authorList>
            <person name="Octaviana S."/>
        </authorList>
    </citation>
    <scope>NUCLEOTIDE SEQUENCE [LARGE SCALE GENOMIC DNA]</scope>
    <source>
        <strain evidence="1 2">PWU37</strain>
    </source>
</reference>
<accession>A0AAP2DAJ9</accession>
<keyword evidence="2" id="KW-1185">Reference proteome</keyword>
<gene>
    <name evidence="1" type="ORF">KK078_10925</name>
</gene>
<protein>
    <submittedName>
        <fullName evidence="1">Uncharacterized protein</fullName>
    </submittedName>
</protein>
<dbReference type="Proteomes" id="UP001319180">
    <property type="component" value="Unassembled WGS sequence"/>
</dbReference>
<proteinExistence type="predicted"/>
<organism evidence="1 2">
    <name type="scientific">Dawidia soli</name>
    <dbReference type="NCBI Taxonomy" id="2782352"/>
    <lineage>
        <taxon>Bacteria</taxon>
        <taxon>Pseudomonadati</taxon>
        <taxon>Bacteroidota</taxon>
        <taxon>Cytophagia</taxon>
        <taxon>Cytophagales</taxon>
        <taxon>Chryseotaleaceae</taxon>
        <taxon>Dawidia</taxon>
    </lineage>
</organism>
<evidence type="ECO:0000313" key="1">
    <source>
        <dbReference type="EMBL" id="MBT1687075.1"/>
    </source>
</evidence>
<sequence>MCYQHTQVARKIEGIAAPYFVSLQRGSQTVGTCCFCFRRVTTGRGDIPAFYIRYFAFLDQFKRVAAGRRPGRRPSVLRAEIATLLETDTWAQSTGSYFHYAYVDPRNVRSVSLCRAFGFEKVRQYTTFIFTRFKLRSDAQPESLQYDALADIQQRLGQFYADYTMFSTENLFRDGQYFVLRDPRGQVVAGVQATPDRWQVHSLPGRYGKALLSVVSRIPMLNRVIGHQYRFLALEGLYYAEGCQNDLQRLVEALLAKYQVNSAITVVDRDSALCETLKTLDLGVVQKIMKNAGGDVICKFIQVPEEVRSGLRTRPAYISATDVT</sequence>
<name>A0AAP2DAJ9_9BACT</name>
<dbReference type="RefSeq" id="WP_254090310.1">
    <property type="nucleotide sequence ID" value="NZ_JAHESC010000013.1"/>
</dbReference>
<comment type="caution">
    <text evidence="1">The sequence shown here is derived from an EMBL/GenBank/DDBJ whole genome shotgun (WGS) entry which is preliminary data.</text>
</comment>
<dbReference type="EMBL" id="JAHESC010000013">
    <property type="protein sequence ID" value="MBT1687075.1"/>
    <property type="molecule type" value="Genomic_DNA"/>
</dbReference>
<dbReference type="AlphaFoldDB" id="A0AAP2DAJ9"/>